<dbReference type="SUPFAM" id="SSF69318">
    <property type="entry name" value="Integrin alpha N-terminal domain"/>
    <property type="match status" value="5"/>
</dbReference>
<dbReference type="Pfam" id="PF01839">
    <property type="entry name" value="FG-GAP"/>
    <property type="match status" value="10"/>
</dbReference>
<accession>A0A2P8FVD2</accession>
<reference evidence="5 6" key="1">
    <citation type="submission" date="2018-03" db="EMBL/GenBank/DDBJ databases">
        <title>Genomic Encyclopedia of Archaeal and Bacterial Type Strains, Phase II (KMG-II): from individual species to whole genera.</title>
        <authorList>
            <person name="Goeker M."/>
        </authorList>
    </citation>
    <scope>NUCLEOTIDE SEQUENCE [LARGE SCALE GENOMIC DNA]</scope>
    <source>
        <strain evidence="5 6">DSM 29057</strain>
    </source>
</reference>
<dbReference type="InterPro" id="IPR000413">
    <property type="entry name" value="Integrin_alpha"/>
</dbReference>
<dbReference type="OrthoDB" id="883622at2"/>
<dbReference type="NCBIfam" id="TIGR04183">
    <property type="entry name" value="Por_Secre_tail"/>
    <property type="match status" value="1"/>
</dbReference>
<dbReference type="GO" id="GO:0007229">
    <property type="term" value="P:integrin-mediated signaling pathway"/>
    <property type="evidence" value="ECO:0007669"/>
    <property type="project" value="TreeGrafter"/>
</dbReference>
<dbReference type="Pfam" id="PF18962">
    <property type="entry name" value="Por_Secre_tail"/>
    <property type="match status" value="1"/>
</dbReference>
<evidence type="ECO:0000313" key="5">
    <source>
        <dbReference type="EMBL" id="PSL25678.1"/>
    </source>
</evidence>
<evidence type="ECO:0000259" key="4">
    <source>
        <dbReference type="Pfam" id="PF18962"/>
    </source>
</evidence>
<dbReference type="Proteomes" id="UP000241964">
    <property type="component" value="Unassembled WGS sequence"/>
</dbReference>
<dbReference type="GO" id="GO:0009897">
    <property type="term" value="C:external side of plasma membrane"/>
    <property type="evidence" value="ECO:0007669"/>
    <property type="project" value="TreeGrafter"/>
</dbReference>
<dbReference type="Gene3D" id="2.130.10.130">
    <property type="entry name" value="Integrin alpha, N-terminal"/>
    <property type="match status" value="6"/>
</dbReference>
<dbReference type="GO" id="GO:0007160">
    <property type="term" value="P:cell-matrix adhesion"/>
    <property type="evidence" value="ECO:0007669"/>
    <property type="project" value="TreeGrafter"/>
</dbReference>
<keyword evidence="3" id="KW-0325">Glycoprotein</keyword>
<dbReference type="PROSITE" id="PS51470">
    <property type="entry name" value="FG_GAP"/>
    <property type="match status" value="11"/>
</dbReference>
<dbReference type="GO" id="GO:0033627">
    <property type="term" value="P:cell adhesion mediated by integrin"/>
    <property type="evidence" value="ECO:0007669"/>
    <property type="project" value="TreeGrafter"/>
</dbReference>
<sequence length="1229" mass="128534">MKKIYQRAMAIALAGTTLLGAGLWHQHHRISPVPAKPVTQKADALPKGISEATLADIRNSLEKQEYHISYDEQKKKLQSPNRRNNIRAYYEPGKLTVQTRVDTTGDGFKMELVNEGVFADGKLLYAPEIAAKAEHHENKVQISHQAFTEEFINNEEGVRQNFIIENAPEGTHQLQVKMAAKGLEVEQGSGNELHFFSKTANGSIRNELVYSDLKCWDGNKKPLNATLAYVDNRIQISVDVAVAAYPVTIDPIITNGTPQNSNKVLQIDQSYMWLGFSVSSAGDVNGDGYSDVIVGAPQYDLGEDNEGGAFVYKGDPSGLTATAVTFQSNQIGAKMGYSVSTAGDFNGDGFSDVIVGIPYYDKDAVDEGRANLYLGSSTFFSSAITGYGIGSGHAGALMGINVATAGDIDGNGLSDILIAASQNTNGESKEGSVLVKYGNANADLNSAASITLQINQPNAQFGYSIAPAGDIDADGYSDLIIGARWYTNGQGQEGEGATFIYHGSSNGQLSGPTIIQGNQYNAAMGNKVSSAGDVNGDGYSDILVGSYAFDHGQTDEGQVFVFHGSAGTIGLTPRGVSTGTTSGALLGSSVSIIGDYNGDGLNDILAGAPNFDGGQVGEGAVFLSFGDAATGTNSMKKLESDQQNAKLGCSVSGAGDHNGDGFDDLVIGATGGIFGGNTGVAYVYNGNAQGNFSGGTPLYQVSNKLFGTSVGSGDINRDGFTDIIVSAPLVTNDLKSERGLIAIFPGSGNGVTNANYTLVYGPSAGTKLGSSLATADVNGDGFMDIIAGAGLSSGGEGSFYVWHGGGGGIPTGTLSKIEVKSNTPNANFGASVSNAGDVNGDGFGDIIIGAPGITNGQNNEGVARVYYGSSNGIASPFNTLIEVNQAEAAFGTSVASAGDVNGDGYDDVIVGAPYYDDAVANGGGVWIFHGSYNGLNTTSSFSLKGEQVEDHFGQAVSGGGDLNGDGYSDIVVGIPGMDQSGMTNNGGVRAYFGNDGYAGKNKRNSTRLYNTNLTPMTYSQCIQNSVVVGIHATSFLGRNNGRLAWDYTQNGTSFSKVPNNPITTSTITDDAQNSFGTLSGTEVKAGIIKLWTATRLRVRFKHELATALTGQVYGPWRTVPEYLLYFPAGSPPVLAGEEFEKAVIADATPEYKDLVSVYPNPVADRLFIQSTNMDQVTSLQLISANGTMAFTSAKPQSEVDVRHLAAGSYILVINRKDGSKTSHKVLIRK</sequence>
<dbReference type="GO" id="GO:0098609">
    <property type="term" value="P:cell-cell adhesion"/>
    <property type="evidence" value="ECO:0007669"/>
    <property type="project" value="TreeGrafter"/>
</dbReference>
<keyword evidence="1" id="KW-0732">Signal</keyword>
<dbReference type="InterPro" id="IPR028994">
    <property type="entry name" value="Integrin_alpha_N"/>
</dbReference>
<dbReference type="SMART" id="SM00191">
    <property type="entry name" value="Int_alpha"/>
    <property type="match status" value="12"/>
</dbReference>
<dbReference type="InterPro" id="IPR013519">
    <property type="entry name" value="Int_alpha_beta-p"/>
</dbReference>
<evidence type="ECO:0000256" key="2">
    <source>
        <dbReference type="ARBA" id="ARBA00022737"/>
    </source>
</evidence>
<dbReference type="PANTHER" id="PTHR23220">
    <property type="entry name" value="INTEGRIN ALPHA"/>
    <property type="match status" value="1"/>
</dbReference>
<dbReference type="PRINTS" id="PR01185">
    <property type="entry name" value="INTEGRINA"/>
</dbReference>
<name>A0A2P8FVD2_9BACT</name>
<evidence type="ECO:0000256" key="1">
    <source>
        <dbReference type="ARBA" id="ARBA00022729"/>
    </source>
</evidence>
<evidence type="ECO:0000256" key="3">
    <source>
        <dbReference type="ARBA" id="ARBA00023180"/>
    </source>
</evidence>
<dbReference type="EMBL" id="PYAS01000011">
    <property type="protein sequence ID" value="PSL25678.1"/>
    <property type="molecule type" value="Genomic_DNA"/>
</dbReference>
<protein>
    <submittedName>
        <fullName evidence="5">Putative secreted protein (Por secretion system target)</fullName>
    </submittedName>
</protein>
<gene>
    <name evidence="5" type="ORF">CLV60_111129</name>
</gene>
<proteinExistence type="predicted"/>
<feature type="domain" description="Secretion system C-terminal sorting" evidence="4">
    <location>
        <begin position="1157"/>
        <end position="1227"/>
    </location>
</feature>
<dbReference type="GO" id="GO:0005178">
    <property type="term" value="F:integrin binding"/>
    <property type="evidence" value="ECO:0007669"/>
    <property type="project" value="TreeGrafter"/>
</dbReference>
<dbReference type="AlphaFoldDB" id="A0A2P8FVD2"/>
<organism evidence="5 6">
    <name type="scientific">Dyadobacter jiangsuensis</name>
    <dbReference type="NCBI Taxonomy" id="1591085"/>
    <lineage>
        <taxon>Bacteria</taxon>
        <taxon>Pseudomonadati</taxon>
        <taxon>Bacteroidota</taxon>
        <taxon>Cytophagia</taxon>
        <taxon>Cytophagales</taxon>
        <taxon>Spirosomataceae</taxon>
        <taxon>Dyadobacter</taxon>
    </lineage>
</organism>
<dbReference type="PANTHER" id="PTHR23220:SF133">
    <property type="entry name" value="INTEGRIN ALPHA-PS2"/>
    <property type="match status" value="1"/>
</dbReference>
<dbReference type="InterPro" id="IPR013517">
    <property type="entry name" value="FG-GAP"/>
</dbReference>
<evidence type="ECO:0000313" key="6">
    <source>
        <dbReference type="Proteomes" id="UP000241964"/>
    </source>
</evidence>
<dbReference type="InterPro" id="IPR026444">
    <property type="entry name" value="Secre_tail"/>
</dbReference>
<keyword evidence="2" id="KW-0677">Repeat</keyword>
<dbReference type="GO" id="GO:0008305">
    <property type="term" value="C:integrin complex"/>
    <property type="evidence" value="ECO:0007669"/>
    <property type="project" value="InterPro"/>
</dbReference>
<dbReference type="RefSeq" id="WP_106597576.1">
    <property type="nucleotide sequence ID" value="NZ_PYAS01000011.1"/>
</dbReference>
<keyword evidence="6" id="KW-1185">Reference proteome</keyword>
<comment type="caution">
    <text evidence="5">The sequence shown here is derived from an EMBL/GenBank/DDBJ whole genome shotgun (WGS) entry which is preliminary data.</text>
</comment>